<reference evidence="1" key="1">
    <citation type="submission" date="2021-03" db="EMBL/GenBank/DDBJ databases">
        <title>Evolutionary innovations through gain and loss of genes in the ectomycorrhizal Boletales.</title>
        <authorList>
            <person name="Wu G."/>
            <person name="Miyauchi S."/>
            <person name="Morin E."/>
            <person name="Yang Z.-L."/>
            <person name="Xu J."/>
            <person name="Martin F.M."/>
        </authorList>
    </citation>
    <scope>NUCLEOTIDE SEQUENCE</scope>
    <source>
        <strain evidence="1">BR01</strain>
    </source>
</reference>
<name>A0A8I2YK03_9AGAM</name>
<sequence>MLIEYSGFSVPSWEGITSWFLLVGDVLEHELKLIEGHSLHSLNDPARKGMLFVTAVVRIVHLQQLHDLSTRELAIRFGGTKTGLLNASMVRGTWDFLFNR</sequence>
<evidence type="ECO:0000313" key="1">
    <source>
        <dbReference type="EMBL" id="KAG6373346.1"/>
    </source>
</evidence>
<accession>A0A8I2YK03</accession>
<organism evidence="1 2">
    <name type="scientific">Boletus reticuloceps</name>
    <dbReference type="NCBI Taxonomy" id="495285"/>
    <lineage>
        <taxon>Eukaryota</taxon>
        <taxon>Fungi</taxon>
        <taxon>Dikarya</taxon>
        <taxon>Basidiomycota</taxon>
        <taxon>Agaricomycotina</taxon>
        <taxon>Agaricomycetes</taxon>
        <taxon>Agaricomycetidae</taxon>
        <taxon>Boletales</taxon>
        <taxon>Boletineae</taxon>
        <taxon>Boletaceae</taxon>
        <taxon>Boletoideae</taxon>
        <taxon>Boletus</taxon>
    </lineage>
</organism>
<keyword evidence="2" id="KW-1185">Reference proteome</keyword>
<evidence type="ECO:0000313" key="2">
    <source>
        <dbReference type="Proteomes" id="UP000683000"/>
    </source>
</evidence>
<dbReference type="EMBL" id="JAGFBS010000022">
    <property type="protein sequence ID" value="KAG6373346.1"/>
    <property type="molecule type" value="Genomic_DNA"/>
</dbReference>
<protein>
    <submittedName>
        <fullName evidence="1">Uncharacterized protein</fullName>
    </submittedName>
</protein>
<dbReference type="Proteomes" id="UP000683000">
    <property type="component" value="Unassembled WGS sequence"/>
</dbReference>
<gene>
    <name evidence="1" type="ORF">JVT61DRAFT_6490</name>
</gene>
<proteinExistence type="predicted"/>
<comment type="caution">
    <text evidence="1">The sequence shown here is derived from an EMBL/GenBank/DDBJ whole genome shotgun (WGS) entry which is preliminary data.</text>
</comment>
<dbReference type="AlphaFoldDB" id="A0A8I2YK03"/>